<protein>
    <submittedName>
        <fullName evidence="1">Uncharacterized protein</fullName>
    </submittedName>
</protein>
<name>A0A6G1BUE5_9ORYZ</name>
<comment type="caution">
    <text evidence="1">The sequence shown here is derived from an EMBL/GenBank/DDBJ whole genome shotgun (WGS) entry which is preliminary data.</text>
</comment>
<organism evidence="1 2">
    <name type="scientific">Oryza meyeriana var. granulata</name>
    <dbReference type="NCBI Taxonomy" id="110450"/>
    <lineage>
        <taxon>Eukaryota</taxon>
        <taxon>Viridiplantae</taxon>
        <taxon>Streptophyta</taxon>
        <taxon>Embryophyta</taxon>
        <taxon>Tracheophyta</taxon>
        <taxon>Spermatophyta</taxon>
        <taxon>Magnoliopsida</taxon>
        <taxon>Liliopsida</taxon>
        <taxon>Poales</taxon>
        <taxon>Poaceae</taxon>
        <taxon>BOP clade</taxon>
        <taxon>Oryzoideae</taxon>
        <taxon>Oryzeae</taxon>
        <taxon>Oryzinae</taxon>
        <taxon>Oryza</taxon>
        <taxon>Oryza meyeriana</taxon>
    </lineage>
</organism>
<keyword evidence="2" id="KW-1185">Reference proteome</keyword>
<reference evidence="1 2" key="1">
    <citation type="submission" date="2019-11" db="EMBL/GenBank/DDBJ databases">
        <title>Whole genome sequence of Oryza granulata.</title>
        <authorList>
            <person name="Li W."/>
        </authorList>
    </citation>
    <scope>NUCLEOTIDE SEQUENCE [LARGE SCALE GENOMIC DNA]</scope>
    <source>
        <strain evidence="2">cv. Menghai</strain>
        <tissue evidence="1">Leaf</tissue>
    </source>
</reference>
<accession>A0A6G1BUE5</accession>
<dbReference type="EMBL" id="SPHZ02000011">
    <property type="protein sequence ID" value="KAF0891620.1"/>
    <property type="molecule type" value="Genomic_DNA"/>
</dbReference>
<dbReference type="Proteomes" id="UP000479710">
    <property type="component" value="Unassembled WGS sequence"/>
</dbReference>
<gene>
    <name evidence="1" type="ORF">E2562_010605</name>
</gene>
<evidence type="ECO:0000313" key="2">
    <source>
        <dbReference type="Proteomes" id="UP000479710"/>
    </source>
</evidence>
<dbReference type="AlphaFoldDB" id="A0A6G1BUE5"/>
<proteinExistence type="predicted"/>
<sequence>MFRFFKCASSNATSSVHTYSTAASPAGPLYLTDGDEGDDEAAAAACTCRIPAMRSGHLVLMELDASAVQVRRRRKRHAAWQGDAIRIEPMGR</sequence>
<evidence type="ECO:0000313" key="1">
    <source>
        <dbReference type="EMBL" id="KAF0891620.1"/>
    </source>
</evidence>